<evidence type="ECO:0000259" key="9">
    <source>
        <dbReference type="PROSITE" id="PS50126"/>
    </source>
</evidence>
<dbReference type="PROSITE" id="PS50084">
    <property type="entry name" value="KH_TYPE_1"/>
    <property type="match status" value="1"/>
</dbReference>
<dbReference type="NCBIfam" id="TIGR01953">
    <property type="entry name" value="NusA"/>
    <property type="match status" value="1"/>
</dbReference>
<dbReference type="Gene3D" id="3.30.1480.10">
    <property type="entry name" value="NusA, N-terminal domain"/>
    <property type="match status" value="1"/>
</dbReference>
<gene>
    <name evidence="7 10" type="primary">nusA</name>
    <name evidence="10" type="ORF">FYJ64_00390</name>
</gene>
<dbReference type="GO" id="GO:0006353">
    <property type="term" value="P:DNA-templated transcription termination"/>
    <property type="evidence" value="ECO:0007669"/>
    <property type="project" value="UniProtKB-UniRule"/>
</dbReference>
<comment type="similarity">
    <text evidence="7">Belongs to the NusA family.</text>
</comment>
<evidence type="ECO:0000256" key="5">
    <source>
        <dbReference type="ARBA" id="ARBA00023015"/>
    </source>
</evidence>
<dbReference type="InterPro" id="IPR003029">
    <property type="entry name" value="S1_domain"/>
</dbReference>
<keyword evidence="3 7" id="KW-0889">Transcription antitermination</keyword>
<organism evidence="10 11">
    <name type="scientific">Hornefia butyriciproducens</name>
    <dbReference type="NCBI Taxonomy" id="2652293"/>
    <lineage>
        <taxon>Bacteria</taxon>
        <taxon>Bacillati</taxon>
        <taxon>Bacillota</taxon>
        <taxon>Clostridia</taxon>
        <taxon>Peptostreptococcales</taxon>
        <taxon>Anaerovoracaceae</taxon>
        <taxon>Hornefia</taxon>
    </lineage>
</organism>
<evidence type="ECO:0000256" key="4">
    <source>
        <dbReference type="ARBA" id="ARBA00022884"/>
    </source>
</evidence>
<protein>
    <recommendedName>
        <fullName evidence="7">Transcription termination/antitermination protein NusA</fullName>
    </recommendedName>
</protein>
<evidence type="ECO:0000256" key="6">
    <source>
        <dbReference type="ARBA" id="ARBA00023163"/>
    </source>
</evidence>
<evidence type="ECO:0000256" key="8">
    <source>
        <dbReference type="SAM" id="MobiDB-lite"/>
    </source>
</evidence>
<dbReference type="InterPro" id="IPR025249">
    <property type="entry name" value="TF_NusA_KH_1st"/>
</dbReference>
<comment type="subunit">
    <text evidence="7">Monomer. Binds directly to the core enzyme of the DNA-dependent RNA polymerase and to nascent RNA.</text>
</comment>
<dbReference type="PROSITE" id="PS50126">
    <property type="entry name" value="S1"/>
    <property type="match status" value="1"/>
</dbReference>
<dbReference type="InterPro" id="IPR030842">
    <property type="entry name" value="TF_NusA_bacterial"/>
</dbReference>
<keyword evidence="5 7" id="KW-0805">Transcription regulation</keyword>
<feature type="domain" description="S1 motif" evidence="9">
    <location>
        <begin position="137"/>
        <end position="201"/>
    </location>
</feature>
<dbReference type="InterPro" id="IPR058582">
    <property type="entry name" value="KH_NusA_2nd"/>
</dbReference>
<dbReference type="CDD" id="cd02134">
    <property type="entry name" value="KH-II_NusA_rpt1"/>
    <property type="match status" value="1"/>
</dbReference>
<dbReference type="Pfam" id="PF26594">
    <property type="entry name" value="KH_NusA_2nd"/>
    <property type="match status" value="1"/>
</dbReference>
<keyword evidence="2 7" id="KW-0963">Cytoplasm</keyword>
<keyword evidence="11" id="KW-1185">Reference proteome</keyword>
<dbReference type="SUPFAM" id="SSF69705">
    <property type="entry name" value="Transcription factor NusA, N-terminal domain"/>
    <property type="match status" value="1"/>
</dbReference>
<dbReference type="HAMAP" id="MF_00945_B">
    <property type="entry name" value="NusA_B"/>
    <property type="match status" value="1"/>
</dbReference>
<dbReference type="GO" id="GO:0005829">
    <property type="term" value="C:cytosol"/>
    <property type="evidence" value="ECO:0007669"/>
    <property type="project" value="TreeGrafter"/>
</dbReference>
<dbReference type="SMART" id="SM00316">
    <property type="entry name" value="S1"/>
    <property type="match status" value="1"/>
</dbReference>
<evidence type="ECO:0000256" key="1">
    <source>
        <dbReference type="ARBA" id="ARBA00022472"/>
    </source>
</evidence>
<dbReference type="InterPro" id="IPR013735">
    <property type="entry name" value="TF_NusA_N"/>
</dbReference>
<dbReference type="Gene3D" id="3.30.300.20">
    <property type="match status" value="2"/>
</dbReference>
<dbReference type="InterPro" id="IPR009019">
    <property type="entry name" value="KH_sf_prok-type"/>
</dbReference>
<evidence type="ECO:0000313" key="11">
    <source>
        <dbReference type="Proteomes" id="UP000474676"/>
    </source>
</evidence>
<feature type="region of interest" description="Disordered" evidence="8">
    <location>
        <begin position="351"/>
        <end position="462"/>
    </location>
</feature>
<feature type="compositionally biased region" description="Acidic residues" evidence="8">
    <location>
        <begin position="355"/>
        <end position="456"/>
    </location>
</feature>
<sequence length="462" mass="51610">MNREFIEAMEQLEKEKHISKDVLLETIESALVSAYKKNYGTAQNVRVVIDPDDGEIAVLMRKDIVAEEDIEDDMIQMSLEEAHEIDPRYEIGDAIEFAVTPRDFGRIAAQTAKQVVVQRIREAERGMVYDDFITRQGEIITGTVQRKSGETMFINIGRAEGILSANEQVPGEHFKVHQRLKVYIMDVKKTTKGPQVFLSRSHPGLVKMLFELEVPEIQDGTVEIRGIAREAGSRTKMAVYSEDENVDPVGACVGTRGSRVQSVVDELNGEKIDIIFWSDSPEELIANVLSPATVEEVIIEDEEEKTATAIVPDYQLSLAIGKQGQNVRLAAKVSGWKIDIMSHTQYEEALAAAEAEYEEELEEAGYEEEPEEAGYDEEFPQEESPEVPAADYEEELTEEEPTEISEDEEPEAPDEEPEDIAEPAEEEAEDAAEPEEPGDAEDAAAVEEPDEEVGETVEQKEE</sequence>
<keyword evidence="4 7" id="KW-0694">RNA-binding</keyword>
<comment type="subcellular location">
    <subcellularLocation>
        <location evidence="7">Cytoplasm</location>
    </subcellularLocation>
</comment>
<dbReference type="InterPro" id="IPR036555">
    <property type="entry name" value="NusA_N_sf"/>
</dbReference>
<dbReference type="InterPro" id="IPR015946">
    <property type="entry name" value="KH_dom-like_a/b"/>
</dbReference>
<keyword evidence="6 7" id="KW-0804">Transcription</keyword>
<dbReference type="FunFam" id="3.30.1480.10:FF:000002">
    <property type="entry name" value="Transcription termination/antitermination protein NusA"/>
    <property type="match status" value="1"/>
</dbReference>
<dbReference type="PANTHER" id="PTHR22648:SF0">
    <property type="entry name" value="TRANSCRIPTION TERMINATION_ANTITERMINATION PROTEIN NUSA"/>
    <property type="match status" value="1"/>
</dbReference>
<dbReference type="InterPro" id="IPR010213">
    <property type="entry name" value="TF_NusA"/>
</dbReference>
<dbReference type="Gene3D" id="2.40.50.140">
    <property type="entry name" value="Nucleic acid-binding proteins"/>
    <property type="match status" value="1"/>
</dbReference>
<keyword evidence="1 7" id="KW-0806">Transcription termination</keyword>
<evidence type="ECO:0000256" key="3">
    <source>
        <dbReference type="ARBA" id="ARBA00022814"/>
    </source>
</evidence>
<dbReference type="SMART" id="SM00322">
    <property type="entry name" value="KH"/>
    <property type="match status" value="2"/>
</dbReference>
<dbReference type="SUPFAM" id="SSF50249">
    <property type="entry name" value="Nucleic acid-binding proteins"/>
    <property type="match status" value="1"/>
</dbReference>
<dbReference type="GO" id="GO:0031564">
    <property type="term" value="P:transcription antitermination"/>
    <property type="evidence" value="ECO:0007669"/>
    <property type="project" value="UniProtKB-UniRule"/>
</dbReference>
<evidence type="ECO:0000256" key="2">
    <source>
        <dbReference type="ARBA" id="ARBA00022490"/>
    </source>
</evidence>
<dbReference type="CDD" id="cd22529">
    <property type="entry name" value="KH-II_NusA_rpt2"/>
    <property type="match status" value="1"/>
</dbReference>
<dbReference type="Pfam" id="PF13184">
    <property type="entry name" value="KH_NusA_1st"/>
    <property type="match status" value="1"/>
</dbReference>
<dbReference type="GO" id="GO:0003700">
    <property type="term" value="F:DNA-binding transcription factor activity"/>
    <property type="evidence" value="ECO:0007669"/>
    <property type="project" value="InterPro"/>
</dbReference>
<comment type="caution">
    <text evidence="10">The sequence shown here is derived from an EMBL/GenBank/DDBJ whole genome shotgun (WGS) entry which is preliminary data.</text>
</comment>
<name>A0A6L5Y4S4_9FIRM</name>
<dbReference type="InterPro" id="IPR012340">
    <property type="entry name" value="NA-bd_OB-fold"/>
</dbReference>
<dbReference type="EMBL" id="VUMZ01000001">
    <property type="protein sequence ID" value="MST50787.1"/>
    <property type="molecule type" value="Genomic_DNA"/>
</dbReference>
<evidence type="ECO:0000256" key="7">
    <source>
        <dbReference type="HAMAP-Rule" id="MF_00945"/>
    </source>
</evidence>
<dbReference type="Pfam" id="PF00575">
    <property type="entry name" value="S1"/>
    <property type="match status" value="1"/>
</dbReference>
<dbReference type="InterPro" id="IPR004087">
    <property type="entry name" value="KH_dom"/>
</dbReference>
<comment type="function">
    <text evidence="7">Participates in both transcription termination and antitermination.</text>
</comment>
<reference evidence="10 11" key="1">
    <citation type="submission" date="2019-08" db="EMBL/GenBank/DDBJ databases">
        <title>In-depth cultivation of the pig gut microbiome towards novel bacterial diversity and tailored functional studies.</title>
        <authorList>
            <person name="Wylensek D."/>
            <person name="Hitch T.C.A."/>
            <person name="Clavel T."/>
        </authorList>
    </citation>
    <scope>NUCLEOTIDE SEQUENCE [LARGE SCALE GENOMIC DNA]</scope>
    <source>
        <strain evidence="10 11">WCA-MUC-591-APC-3H</strain>
    </source>
</reference>
<proteinExistence type="inferred from homology"/>
<dbReference type="FunFam" id="3.30.300.20:FF:000002">
    <property type="entry name" value="Transcription termination/antitermination protein NusA"/>
    <property type="match status" value="1"/>
</dbReference>
<dbReference type="FunFam" id="3.30.300.20:FF:000005">
    <property type="entry name" value="Transcription termination/antitermination protein NusA"/>
    <property type="match status" value="1"/>
</dbReference>
<dbReference type="Proteomes" id="UP000474676">
    <property type="component" value="Unassembled WGS sequence"/>
</dbReference>
<dbReference type="AlphaFoldDB" id="A0A6L5Y4S4"/>
<dbReference type="GO" id="GO:0003723">
    <property type="term" value="F:RNA binding"/>
    <property type="evidence" value="ECO:0007669"/>
    <property type="project" value="UniProtKB-UniRule"/>
</dbReference>
<accession>A0A6L5Y4S4</accession>
<dbReference type="RefSeq" id="WP_154573274.1">
    <property type="nucleotide sequence ID" value="NZ_VUMZ01000001.1"/>
</dbReference>
<dbReference type="CDD" id="cd04455">
    <property type="entry name" value="S1_NusA"/>
    <property type="match status" value="1"/>
</dbReference>
<evidence type="ECO:0000313" key="10">
    <source>
        <dbReference type="EMBL" id="MST50787.1"/>
    </source>
</evidence>
<dbReference type="GeneID" id="303113767"/>
<dbReference type="Pfam" id="PF08529">
    <property type="entry name" value="NusA_N"/>
    <property type="match status" value="1"/>
</dbReference>
<dbReference type="SUPFAM" id="SSF54814">
    <property type="entry name" value="Prokaryotic type KH domain (KH-domain type II)"/>
    <property type="match status" value="2"/>
</dbReference>
<dbReference type="PANTHER" id="PTHR22648">
    <property type="entry name" value="TRANSCRIPTION TERMINATION FACTOR NUSA"/>
    <property type="match status" value="1"/>
</dbReference>